<evidence type="ECO:0000313" key="2">
    <source>
        <dbReference type="EMBL" id="OHX67563.1"/>
    </source>
</evidence>
<reference evidence="2 3" key="1">
    <citation type="journal article" date="2012" name="Int. J. Syst. Evol. Microbiol.">
        <title>Flammeovirga pacifica sp. nov., isolated from deep-sea sediment.</title>
        <authorList>
            <person name="Xu H."/>
            <person name="Fu Y."/>
            <person name="Yang N."/>
            <person name="Ding Z."/>
            <person name="Lai Q."/>
            <person name="Zeng R."/>
        </authorList>
    </citation>
    <scope>NUCLEOTIDE SEQUENCE [LARGE SCALE GENOMIC DNA]</scope>
    <source>
        <strain evidence="3">DSM 24597 / LMG 26175 / WPAGA1</strain>
    </source>
</reference>
<feature type="signal peptide" evidence="1">
    <location>
        <begin position="1"/>
        <end position="20"/>
    </location>
</feature>
<feature type="chain" id="PRO_5010171188" evidence="1">
    <location>
        <begin position="21"/>
        <end position="123"/>
    </location>
</feature>
<keyword evidence="3" id="KW-1185">Reference proteome</keyword>
<proteinExistence type="predicted"/>
<evidence type="ECO:0000256" key="1">
    <source>
        <dbReference type="SAM" id="SignalP"/>
    </source>
</evidence>
<dbReference type="EMBL" id="JRYR02000001">
    <property type="protein sequence ID" value="OHX67563.1"/>
    <property type="molecule type" value="Genomic_DNA"/>
</dbReference>
<dbReference type="AlphaFoldDB" id="A0A1S1Z326"/>
<dbReference type="Proteomes" id="UP000179797">
    <property type="component" value="Unassembled WGS sequence"/>
</dbReference>
<name>A0A1S1Z326_FLAPC</name>
<keyword evidence="1" id="KW-0732">Signal</keyword>
<evidence type="ECO:0000313" key="3">
    <source>
        <dbReference type="Proteomes" id="UP000179797"/>
    </source>
</evidence>
<gene>
    <name evidence="2" type="ORF">NH26_15010</name>
</gene>
<protein>
    <submittedName>
        <fullName evidence="2">Uncharacterized protein</fullName>
    </submittedName>
</protein>
<organism evidence="2 3">
    <name type="scientific">Flammeovirga pacifica</name>
    <dbReference type="NCBI Taxonomy" id="915059"/>
    <lineage>
        <taxon>Bacteria</taxon>
        <taxon>Pseudomonadati</taxon>
        <taxon>Bacteroidota</taxon>
        <taxon>Cytophagia</taxon>
        <taxon>Cytophagales</taxon>
        <taxon>Flammeovirgaceae</taxon>
        <taxon>Flammeovirga</taxon>
    </lineage>
</organism>
<comment type="caution">
    <text evidence="2">The sequence shown here is derived from an EMBL/GenBank/DDBJ whole genome shotgun (WGS) entry which is preliminary data.</text>
</comment>
<sequence>MMIKFTLIAMFVGLTSLSFGQNNKEEITKNEKLVTSYLEKTGLINKIDPSLSFAEDYAYKTRYVLVQYCGALVIFELYDQSMNVNIIHKNNCLSEEEQAEIWLNEMNKDDDVLTFNRSKFLLK</sequence>
<accession>A0A1S1Z326</accession>